<dbReference type="GO" id="GO:0006508">
    <property type="term" value="P:proteolysis"/>
    <property type="evidence" value="ECO:0007669"/>
    <property type="project" value="UniProtKB-KW"/>
</dbReference>
<accession>A0A1S1HPG1</accession>
<dbReference type="GO" id="GO:0008234">
    <property type="term" value="F:cysteine-type peptidase activity"/>
    <property type="evidence" value="ECO:0007669"/>
    <property type="project" value="UniProtKB-KW"/>
</dbReference>
<evidence type="ECO:0000256" key="1">
    <source>
        <dbReference type="ARBA" id="ARBA00007074"/>
    </source>
</evidence>
<dbReference type="Pfam" id="PF00877">
    <property type="entry name" value="NLPC_P60"/>
    <property type="match status" value="1"/>
</dbReference>
<comment type="caution">
    <text evidence="6">The sequence shown here is derived from an EMBL/GenBank/DDBJ whole genome shotgun (WGS) entry which is preliminary data.</text>
</comment>
<dbReference type="InterPro" id="IPR000064">
    <property type="entry name" value="NLP_P60_dom"/>
</dbReference>
<evidence type="ECO:0000313" key="6">
    <source>
        <dbReference type="EMBL" id="OHT23183.1"/>
    </source>
</evidence>
<comment type="similarity">
    <text evidence="1">Belongs to the peptidase C40 family.</text>
</comment>
<reference evidence="6 7" key="1">
    <citation type="submission" date="2016-03" db="EMBL/GenBank/DDBJ databases">
        <title>Genome sequence of Providencia stuartii strain, isolated from the salivary glands of larval Lucilia sericata.</title>
        <authorList>
            <person name="Yuan Y."/>
            <person name="Zhang Y."/>
            <person name="Fu S."/>
            <person name="Crippen T.L."/>
            <person name="Visi D."/>
            <person name="Benbow M.E."/>
            <person name="Allen M."/>
            <person name="Tomberlin J.K."/>
            <person name="Sze S.-H."/>
            <person name="Tarone A.M."/>
        </authorList>
    </citation>
    <scope>NUCLEOTIDE SEQUENCE [LARGE SCALE GENOMIC DNA]</scope>
    <source>
        <strain evidence="6 7">Crippen</strain>
    </source>
</reference>
<keyword evidence="3" id="KW-0378">Hydrolase</keyword>
<evidence type="ECO:0000256" key="4">
    <source>
        <dbReference type="ARBA" id="ARBA00022807"/>
    </source>
</evidence>
<dbReference type="RefSeq" id="WP_070929159.1">
    <property type="nucleotide sequence ID" value="NZ_VAUD01000011.1"/>
</dbReference>
<evidence type="ECO:0000259" key="5">
    <source>
        <dbReference type="Pfam" id="PF00877"/>
    </source>
</evidence>
<evidence type="ECO:0000256" key="2">
    <source>
        <dbReference type="ARBA" id="ARBA00022670"/>
    </source>
</evidence>
<gene>
    <name evidence="6" type="ORF">A3Q29_07070</name>
</gene>
<organism evidence="6 7">
    <name type="scientific">Providencia stuartii</name>
    <dbReference type="NCBI Taxonomy" id="588"/>
    <lineage>
        <taxon>Bacteria</taxon>
        <taxon>Pseudomonadati</taxon>
        <taxon>Pseudomonadota</taxon>
        <taxon>Gammaproteobacteria</taxon>
        <taxon>Enterobacterales</taxon>
        <taxon>Morganellaceae</taxon>
        <taxon>Providencia</taxon>
    </lineage>
</organism>
<evidence type="ECO:0000256" key="3">
    <source>
        <dbReference type="ARBA" id="ARBA00022801"/>
    </source>
</evidence>
<proteinExistence type="inferred from homology"/>
<dbReference type="Gene3D" id="3.90.1720.10">
    <property type="entry name" value="endopeptidase domain like (from Nostoc punctiforme)"/>
    <property type="match status" value="1"/>
</dbReference>
<keyword evidence="7" id="KW-1185">Reference proteome</keyword>
<dbReference type="Proteomes" id="UP000179588">
    <property type="component" value="Unassembled WGS sequence"/>
</dbReference>
<evidence type="ECO:0000313" key="7">
    <source>
        <dbReference type="Proteomes" id="UP000179588"/>
    </source>
</evidence>
<dbReference type="EMBL" id="LVIE01000190">
    <property type="protein sequence ID" value="OHT23183.1"/>
    <property type="molecule type" value="Genomic_DNA"/>
</dbReference>
<keyword evidence="4" id="KW-0788">Thiol protease</keyword>
<protein>
    <recommendedName>
        <fullName evidence="5">NlpC/P60 domain-containing protein</fullName>
    </recommendedName>
</protein>
<name>A0A1S1HPG1_PROST</name>
<dbReference type="InterPro" id="IPR038765">
    <property type="entry name" value="Papain-like_cys_pep_sf"/>
</dbReference>
<sequence length="130" mass="15124">MTKLEFINLMIGKPWKNRACTLNECDCWGLVVLYFRYVLGTEIHHDAGYESDHDFVTCYENEVEFWQRTEHPVDDGIFIGYRGSQPAHIGLIIDGNAFHSRGENGAVRMDRLIVLEKKFTKLEFMKYADS</sequence>
<feature type="domain" description="NlpC/P60" evidence="5">
    <location>
        <begin position="18"/>
        <end position="110"/>
    </location>
</feature>
<keyword evidence="2" id="KW-0645">Protease</keyword>
<dbReference type="AlphaFoldDB" id="A0A1S1HPG1"/>
<dbReference type="SUPFAM" id="SSF54001">
    <property type="entry name" value="Cysteine proteinases"/>
    <property type="match status" value="1"/>
</dbReference>